<gene>
    <name evidence="1" type="ORF">VTL71DRAFT_7456</name>
</gene>
<keyword evidence="2" id="KW-1185">Reference proteome</keyword>
<comment type="caution">
    <text evidence="1">The sequence shown here is derived from an EMBL/GenBank/DDBJ whole genome shotgun (WGS) entry which is preliminary data.</text>
</comment>
<dbReference type="EMBL" id="JAZHXI010000019">
    <property type="protein sequence ID" value="KAL2061183.1"/>
    <property type="molecule type" value="Genomic_DNA"/>
</dbReference>
<evidence type="ECO:0000313" key="1">
    <source>
        <dbReference type="EMBL" id="KAL2061183.1"/>
    </source>
</evidence>
<dbReference type="Proteomes" id="UP001595075">
    <property type="component" value="Unassembled WGS sequence"/>
</dbReference>
<reference evidence="1 2" key="1">
    <citation type="journal article" date="2024" name="Commun. Biol.">
        <title>Comparative genomic analysis of thermophilic fungi reveals convergent evolutionary adaptations and gene losses.</title>
        <authorList>
            <person name="Steindorff A.S."/>
            <person name="Aguilar-Pontes M.V."/>
            <person name="Robinson A.J."/>
            <person name="Andreopoulos B."/>
            <person name="LaButti K."/>
            <person name="Kuo A."/>
            <person name="Mondo S."/>
            <person name="Riley R."/>
            <person name="Otillar R."/>
            <person name="Haridas S."/>
            <person name="Lipzen A."/>
            <person name="Grimwood J."/>
            <person name="Schmutz J."/>
            <person name="Clum A."/>
            <person name="Reid I.D."/>
            <person name="Moisan M.C."/>
            <person name="Butler G."/>
            <person name="Nguyen T.T.M."/>
            <person name="Dewar K."/>
            <person name="Conant G."/>
            <person name="Drula E."/>
            <person name="Henrissat B."/>
            <person name="Hansel C."/>
            <person name="Singer S."/>
            <person name="Hutchinson M.I."/>
            <person name="de Vries R.P."/>
            <person name="Natvig D.O."/>
            <person name="Powell A.J."/>
            <person name="Tsang A."/>
            <person name="Grigoriev I.V."/>
        </authorList>
    </citation>
    <scope>NUCLEOTIDE SEQUENCE [LARGE SCALE GENOMIC DNA]</scope>
    <source>
        <strain evidence="1 2">CBS 494.80</strain>
    </source>
</reference>
<evidence type="ECO:0000313" key="2">
    <source>
        <dbReference type="Proteomes" id="UP001595075"/>
    </source>
</evidence>
<proteinExistence type="predicted"/>
<accession>A0ABR4BU66</accession>
<protein>
    <submittedName>
        <fullName evidence="1">Uncharacterized protein</fullName>
    </submittedName>
</protein>
<name>A0ABR4BU66_9HELO</name>
<dbReference type="PANTHER" id="PTHR33099:SF7">
    <property type="entry name" value="MYND-TYPE DOMAIN-CONTAINING PROTEIN"/>
    <property type="match status" value="1"/>
</dbReference>
<sequence>MADSVALDLCGGILECLSNIESSDSTKPFAMFDTLQNPINPGLIFTGGPHLGSIGLPLSNGDAEIIRSSGTALLPLLKASDLDTTTPPRIWEVPANTVAVGLGVDSTGTAVSAQLSKLNLYDDGAMLDPSLDSPQTAALPGMFGTLVICLPSWHQGGDVLVTSPCDPEIKAFGTSATSAFDSSYLAWFHDVTYTMKPVTAGRRLTLTYSLIHENLGPDVLAANSNKTTGKLDMLFSYWKNNAEDEITLLACLFTDNYSQDKILSSTTLNSKDQQIIAYLREACSKYGFCLYLADMKRSLITTTGMTHLSWISPRQK</sequence>
<dbReference type="PANTHER" id="PTHR33099">
    <property type="entry name" value="FE2OG DIOXYGENASE DOMAIN-CONTAINING PROTEIN"/>
    <property type="match status" value="1"/>
</dbReference>
<organism evidence="1 2">
    <name type="scientific">Oculimacula yallundae</name>
    <dbReference type="NCBI Taxonomy" id="86028"/>
    <lineage>
        <taxon>Eukaryota</taxon>
        <taxon>Fungi</taxon>
        <taxon>Dikarya</taxon>
        <taxon>Ascomycota</taxon>
        <taxon>Pezizomycotina</taxon>
        <taxon>Leotiomycetes</taxon>
        <taxon>Helotiales</taxon>
        <taxon>Ploettnerulaceae</taxon>
        <taxon>Oculimacula</taxon>
    </lineage>
</organism>